<feature type="transmembrane region" description="Helical" evidence="7">
    <location>
        <begin position="77"/>
        <end position="100"/>
    </location>
</feature>
<dbReference type="PANTHER" id="PTHR33567">
    <property type="entry name" value="CHROMATE ION TRANSPORTER (EUROFUNG)"/>
    <property type="match status" value="1"/>
</dbReference>
<dbReference type="InterPro" id="IPR003370">
    <property type="entry name" value="Chromate_transpt"/>
</dbReference>
<feature type="transmembrane region" description="Helical" evidence="7">
    <location>
        <begin position="292"/>
        <end position="317"/>
    </location>
</feature>
<gene>
    <name evidence="8" type="primary">chrA</name>
    <name evidence="8" type="ORF">D3873_10045</name>
</gene>
<feature type="transmembrane region" description="Helical" evidence="7">
    <location>
        <begin position="227"/>
        <end position="246"/>
    </location>
</feature>
<dbReference type="KEGG" id="paek:D3873_10045"/>
<dbReference type="GO" id="GO:0005886">
    <property type="term" value="C:plasma membrane"/>
    <property type="evidence" value="ECO:0007669"/>
    <property type="project" value="UniProtKB-SubCell"/>
</dbReference>
<dbReference type="Proteomes" id="UP000265725">
    <property type="component" value="Chromosome"/>
</dbReference>
<evidence type="ECO:0000256" key="4">
    <source>
        <dbReference type="ARBA" id="ARBA00022692"/>
    </source>
</evidence>
<dbReference type="EMBL" id="CP032418">
    <property type="protein sequence ID" value="AYC30194.1"/>
    <property type="molecule type" value="Genomic_DNA"/>
</dbReference>
<keyword evidence="3" id="KW-1003">Cell membrane</keyword>
<protein>
    <submittedName>
        <fullName evidence="8">Chromate efflux transporter</fullName>
    </submittedName>
</protein>
<evidence type="ECO:0000256" key="7">
    <source>
        <dbReference type="SAM" id="Phobius"/>
    </source>
</evidence>
<proteinExistence type="inferred from homology"/>
<feature type="transmembrane region" description="Helical" evidence="7">
    <location>
        <begin position="195"/>
        <end position="215"/>
    </location>
</feature>
<evidence type="ECO:0000313" key="8">
    <source>
        <dbReference type="EMBL" id="AYC30194.1"/>
    </source>
</evidence>
<comment type="subcellular location">
    <subcellularLocation>
        <location evidence="1">Cell membrane</location>
        <topology evidence="1">Multi-pass membrane protein</topology>
    </subcellularLocation>
</comment>
<keyword evidence="5 7" id="KW-1133">Transmembrane helix</keyword>
<evidence type="ECO:0000313" key="9">
    <source>
        <dbReference type="Proteomes" id="UP000265725"/>
    </source>
</evidence>
<sequence>MTKKKIYQEILQASTKLGLTSFGGPTAHLGYFREEYVEKRKWLDDKVYADLVALCQFLPGPASSQVGISIGMLRGGLIGGILSWIGFTIPSVLLLMLFAWSIMQTGSFDSGWIQGLKIVAVAVVAQALLGMSKSLTPDKPRITVAVIAASLALLIPTAWGQISIILLAGLFGVFFYRKEAVPEAVDIPLSFGKKAGILAWILFFGLLVLLPVFRPIIQQTWFSIVDIFYRVGSIVFGGGHVVLPMLEREVVPTGFLGEEAFLAGYGAAQAVPGPLFTLSGYLGQFMGGFSGAAIAVVAMFLPSFLLLVGTLPFWSIIRTKPRIQAALKGVNAAVVGILLAALYDPVFTSAVTEMKDFVLVLVSFTLLVVYKMAPWLVVLVTAVIGALQYAFWG</sequence>
<dbReference type="Pfam" id="PF02417">
    <property type="entry name" value="Chromate_transp"/>
    <property type="match status" value="2"/>
</dbReference>
<feature type="transmembrane region" description="Helical" evidence="7">
    <location>
        <begin position="112"/>
        <end position="130"/>
    </location>
</feature>
<dbReference type="AlphaFoldDB" id="A0A385YUG2"/>
<evidence type="ECO:0000256" key="3">
    <source>
        <dbReference type="ARBA" id="ARBA00022475"/>
    </source>
</evidence>
<keyword evidence="4 7" id="KW-0812">Transmembrane</keyword>
<dbReference type="GO" id="GO:0015109">
    <property type="term" value="F:chromate transmembrane transporter activity"/>
    <property type="evidence" value="ECO:0007669"/>
    <property type="project" value="InterPro"/>
</dbReference>
<keyword evidence="6 7" id="KW-0472">Membrane</keyword>
<feature type="transmembrane region" description="Helical" evidence="7">
    <location>
        <begin position="329"/>
        <end position="352"/>
    </location>
</feature>
<organism evidence="8 9">
    <name type="scientific">Paenisporosarcina cavernae</name>
    <dbReference type="NCBI Taxonomy" id="2320858"/>
    <lineage>
        <taxon>Bacteria</taxon>
        <taxon>Bacillati</taxon>
        <taxon>Bacillota</taxon>
        <taxon>Bacilli</taxon>
        <taxon>Bacillales</taxon>
        <taxon>Caryophanaceae</taxon>
        <taxon>Paenisporosarcina</taxon>
    </lineage>
</organism>
<evidence type="ECO:0000256" key="2">
    <source>
        <dbReference type="ARBA" id="ARBA00005262"/>
    </source>
</evidence>
<accession>A0A385YUG2</accession>
<evidence type="ECO:0000256" key="1">
    <source>
        <dbReference type="ARBA" id="ARBA00004651"/>
    </source>
</evidence>
<dbReference type="PIRSF" id="PIRSF004810">
    <property type="entry name" value="ChrA"/>
    <property type="match status" value="1"/>
</dbReference>
<dbReference type="OrthoDB" id="9788907at2"/>
<dbReference type="NCBIfam" id="TIGR00937">
    <property type="entry name" value="2A51"/>
    <property type="match status" value="1"/>
</dbReference>
<evidence type="ECO:0000256" key="5">
    <source>
        <dbReference type="ARBA" id="ARBA00022989"/>
    </source>
</evidence>
<dbReference type="PANTHER" id="PTHR33567:SF3">
    <property type="entry name" value="CHROMATE ION TRANSPORTER (EUROFUNG)"/>
    <property type="match status" value="1"/>
</dbReference>
<name>A0A385YUG2_9BACL</name>
<feature type="transmembrane region" description="Helical" evidence="7">
    <location>
        <begin position="142"/>
        <end position="175"/>
    </location>
</feature>
<dbReference type="InterPro" id="IPR014047">
    <property type="entry name" value="Chr_Tranpt_l_chain"/>
</dbReference>
<keyword evidence="9" id="KW-1185">Reference proteome</keyword>
<evidence type="ECO:0000256" key="6">
    <source>
        <dbReference type="ARBA" id="ARBA00023136"/>
    </source>
</evidence>
<reference evidence="9" key="1">
    <citation type="submission" date="2018-09" db="EMBL/GenBank/DDBJ databases">
        <authorList>
            <person name="Zhu H."/>
        </authorList>
    </citation>
    <scope>NUCLEOTIDE SEQUENCE [LARGE SCALE GENOMIC DNA]</scope>
    <source>
        <strain evidence="9">K2R23-3</strain>
    </source>
</reference>
<comment type="similarity">
    <text evidence="2">Belongs to the chromate ion transporter (CHR) (TC 2.A.51) family.</text>
</comment>